<dbReference type="PROSITE" id="PS50009">
    <property type="entry name" value="RASGEF_CAT"/>
    <property type="match status" value="1"/>
</dbReference>
<evidence type="ECO:0000313" key="7">
    <source>
        <dbReference type="Proteomes" id="UP000007796"/>
    </source>
</evidence>
<dbReference type="Pfam" id="PF00617">
    <property type="entry name" value="RasGEF"/>
    <property type="match status" value="1"/>
</dbReference>
<feature type="region of interest" description="Disordered" evidence="3">
    <location>
        <begin position="204"/>
        <end position="286"/>
    </location>
</feature>
<evidence type="ECO:0000256" key="3">
    <source>
        <dbReference type="SAM" id="MobiDB-lite"/>
    </source>
</evidence>
<feature type="domain" description="Ras-GEF" evidence="4">
    <location>
        <begin position="1718"/>
        <end position="1966"/>
    </location>
</feature>
<dbReference type="PANTHER" id="PTHR23113">
    <property type="entry name" value="GUANINE NUCLEOTIDE EXCHANGE FACTOR"/>
    <property type="match status" value="1"/>
</dbReference>
<dbReference type="EMBL" id="GL629729">
    <property type="protein sequence ID" value="EFX06400.1"/>
    <property type="molecule type" value="Genomic_DNA"/>
</dbReference>
<feature type="compositionally biased region" description="Polar residues" evidence="3">
    <location>
        <begin position="1534"/>
        <end position="1543"/>
    </location>
</feature>
<evidence type="ECO:0000256" key="1">
    <source>
        <dbReference type="ARBA" id="ARBA00022658"/>
    </source>
</evidence>
<dbReference type="GO" id="GO:0005886">
    <property type="term" value="C:plasma membrane"/>
    <property type="evidence" value="ECO:0007669"/>
    <property type="project" value="TreeGrafter"/>
</dbReference>
<dbReference type="Proteomes" id="UP000007796">
    <property type="component" value="Unassembled WGS sequence"/>
</dbReference>
<feature type="compositionally biased region" description="Polar residues" evidence="3">
    <location>
        <begin position="751"/>
        <end position="767"/>
    </location>
</feature>
<feature type="region of interest" description="Disordered" evidence="3">
    <location>
        <begin position="952"/>
        <end position="988"/>
    </location>
</feature>
<feature type="compositionally biased region" description="Low complexity" evidence="3">
    <location>
        <begin position="1493"/>
        <end position="1505"/>
    </location>
</feature>
<gene>
    <name evidence="6" type="ORF">CMQ_6721</name>
</gene>
<feature type="region of interest" description="Disordered" evidence="3">
    <location>
        <begin position="1527"/>
        <end position="1563"/>
    </location>
</feature>
<feature type="region of interest" description="Disordered" evidence="3">
    <location>
        <begin position="1411"/>
        <end position="1436"/>
    </location>
</feature>
<dbReference type="Pfam" id="PF00618">
    <property type="entry name" value="RasGEF_N"/>
    <property type="match status" value="1"/>
</dbReference>
<dbReference type="PROSITE" id="PS50212">
    <property type="entry name" value="RASGEF_NTER"/>
    <property type="match status" value="1"/>
</dbReference>
<keyword evidence="7" id="KW-1185">Reference proteome</keyword>
<feature type="region of interest" description="Disordered" evidence="3">
    <location>
        <begin position="1"/>
        <end position="148"/>
    </location>
</feature>
<feature type="compositionally biased region" description="Basic and acidic residues" evidence="3">
    <location>
        <begin position="118"/>
        <end position="133"/>
    </location>
</feature>
<dbReference type="RefSeq" id="XP_014175882.1">
    <property type="nucleotide sequence ID" value="XM_014320407.1"/>
</dbReference>
<reference evidence="6 7" key="1">
    <citation type="journal article" date="2011" name="Proc. Natl. Acad. Sci. U.S.A.">
        <title>Genome and transcriptome analyses of the mountain pine beetle-fungal symbiont Grosmannia clavigera, a lodgepole pine pathogen.</title>
        <authorList>
            <person name="DiGuistini S."/>
            <person name="Wang Y."/>
            <person name="Liao N.Y."/>
            <person name="Taylor G."/>
            <person name="Tanguay P."/>
            <person name="Feau N."/>
            <person name="Henrissat B."/>
            <person name="Chan S.K."/>
            <person name="Hesse-Orce U."/>
            <person name="Alamouti S.M."/>
            <person name="Tsui C.K.M."/>
            <person name="Docking R.T."/>
            <person name="Levasseur A."/>
            <person name="Haridas S."/>
            <person name="Robertson G."/>
            <person name="Birol I."/>
            <person name="Holt R.A."/>
            <person name="Marra M.A."/>
            <person name="Hamelin R.C."/>
            <person name="Hirst M."/>
            <person name="Jones S.J.M."/>
            <person name="Bohlmann J."/>
            <person name="Breuil C."/>
        </authorList>
    </citation>
    <scope>NUCLEOTIDE SEQUENCE [LARGE SCALE GENOMIC DNA]</scope>
    <source>
        <strain evidence="7">kw1407 / UAMH 11150</strain>
    </source>
</reference>
<evidence type="ECO:0000313" key="6">
    <source>
        <dbReference type="EMBL" id="EFX06400.1"/>
    </source>
</evidence>
<accession>F0X7J5</accession>
<dbReference type="SMART" id="SM00147">
    <property type="entry name" value="RasGEF"/>
    <property type="match status" value="1"/>
</dbReference>
<dbReference type="InterPro" id="IPR008937">
    <property type="entry name" value="Ras-like_GEF"/>
</dbReference>
<feature type="compositionally biased region" description="Low complexity" evidence="3">
    <location>
        <begin position="1448"/>
        <end position="1457"/>
    </location>
</feature>
<dbReference type="InterPro" id="IPR001895">
    <property type="entry name" value="RASGEF_cat_dom"/>
</dbReference>
<evidence type="ECO:0000256" key="2">
    <source>
        <dbReference type="PROSITE-ProRule" id="PRU00168"/>
    </source>
</evidence>
<dbReference type="InterPro" id="IPR036964">
    <property type="entry name" value="RASGEF_cat_dom_sf"/>
</dbReference>
<dbReference type="GO" id="GO:0005085">
    <property type="term" value="F:guanyl-nucleotide exchange factor activity"/>
    <property type="evidence" value="ECO:0007669"/>
    <property type="project" value="UniProtKB-KW"/>
</dbReference>
<protein>
    <submittedName>
        <fullName evidence="6">Low temperature essential protein</fullName>
    </submittedName>
</protein>
<dbReference type="CDD" id="cd06224">
    <property type="entry name" value="REM"/>
    <property type="match status" value="1"/>
</dbReference>
<proteinExistence type="predicted"/>
<dbReference type="GO" id="GO:0007265">
    <property type="term" value="P:Ras protein signal transduction"/>
    <property type="evidence" value="ECO:0007669"/>
    <property type="project" value="TreeGrafter"/>
</dbReference>
<dbReference type="InParanoid" id="F0X7J5"/>
<feature type="domain" description="N-terminal Ras-GEF" evidence="5">
    <location>
        <begin position="446"/>
        <end position="570"/>
    </location>
</feature>
<dbReference type="PANTHER" id="PTHR23113:SF363">
    <property type="entry name" value="PROTEIN SON OF SEVENLESS"/>
    <property type="match status" value="1"/>
</dbReference>
<feature type="compositionally biased region" description="Polar residues" evidence="3">
    <location>
        <begin position="1671"/>
        <end position="1680"/>
    </location>
</feature>
<dbReference type="SUPFAM" id="SSF48366">
    <property type="entry name" value="Ras GEF"/>
    <property type="match status" value="1"/>
</dbReference>
<dbReference type="Gene3D" id="1.20.870.10">
    <property type="entry name" value="Son of sevenless (SoS) protein Chain: S domain 1"/>
    <property type="match status" value="1"/>
</dbReference>
<feature type="region of interest" description="Disordered" evidence="3">
    <location>
        <begin position="1597"/>
        <end position="1625"/>
    </location>
</feature>
<dbReference type="Gene3D" id="1.10.840.10">
    <property type="entry name" value="Ras guanine-nucleotide exchange factors catalytic domain"/>
    <property type="match status" value="1"/>
</dbReference>
<dbReference type="GeneID" id="25980186"/>
<organism evidence="7">
    <name type="scientific">Grosmannia clavigera (strain kw1407 / UAMH 11150)</name>
    <name type="common">Blue stain fungus</name>
    <name type="synonym">Graphiocladiella clavigera</name>
    <dbReference type="NCBI Taxonomy" id="655863"/>
    <lineage>
        <taxon>Eukaryota</taxon>
        <taxon>Fungi</taxon>
        <taxon>Dikarya</taxon>
        <taxon>Ascomycota</taxon>
        <taxon>Pezizomycotina</taxon>
        <taxon>Sordariomycetes</taxon>
        <taxon>Sordariomycetidae</taxon>
        <taxon>Ophiostomatales</taxon>
        <taxon>Ophiostomataceae</taxon>
        <taxon>Leptographium</taxon>
    </lineage>
</organism>
<feature type="compositionally biased region" description="Basic and acidic residues" evidence="3">
    <location>
        <begin position="977"/>
        <end position="986"/>
    </location>
</feature>
<evidence type="ECO:0000259" key="4">
    <source>
        <dbReference type="PROSITE" id="PS50009"/>
    </source>
</evidence>
<feature type="region of interest" description="Disordered" evidence="3">
    <location>
        <begin position="1448"/>
        <end position="1509"/>
    </location>
</feature>
<feature type="region of interest" description="Disordered" evidence="3">
    <location>
        <begin position="1669"/>
        <end position="1703"/>
    </location>
</feature>
<dbReference type="SMART" id="SM00229">
    <property type="entry name" value="RasGEFN"/>
    <property type="match status" value="1"/>
</dbReference>
<dbReference type="eggNOG" id="KOG3417">
    <property type="taxonomic scope" value="Eukaryota"/>
</dbReference>
<dbReference type="InterPro" id="IPR000651">
    <property type="entry name" value="Ras-like_Gua-exchang_fac_N"/>
</dbReference>
<name>F0X7J5_GROCL</name>
<feature type="compositionally biased region" description="Basic and acidic residues" evidence="3">
    <location>
        <begin position="1464"/>
        <end position="1480"/>
    </location>
</feature>
<sequence length="1969" mass="215187">MEATFELPIMFPADRDMDEPDSIAMPRARPQQGDHSAASHAGSPRESFENTAPKVRKQGGRIPSIAKSEATGLARSKGSLRDAKNKRASDRHAPRPGARLRTRIASNNSTPKSLLPVTERRSQEENKADRRATTDGGDSDIAPDGSSAGRECRQFIVSNVGNNGRIYLRPTVRPAHLRFPQPSFVFPMTPPSTAGLDVLVPDTDRRDEQQQQQQQWAQYPPQLSPLDDSSFLYGSDYTPDEFSPTTARKNHLGNPPAASRRSLGRAGSGHRRAISDSTVRDASIAHESDPGGFKIVITQPADMARAKTVEDLEQKDPSALIEIAIPTWKLGTPRFTPRGTPMLRGSSYASTEEVRSSRRSYQAIGHLPLRTEDMSPRRLNFADGRIGEISYSLPTSPRMRLHSRPESVPVLESHQSNYFDIDPSMFDALTFKPACDDRSVVRFSPATGSIAAATPPRLVAEITSPKFMDYDLVSDFFLTYRAFLDPNDLLRMLVARLRWAVNRDDEVGTVVRVRTFVALRHWILNYFMDDFVIDYELRLLFCRLINTLVDDLAQGDSACKVPLKILAELKKCWRRSCAQYWDGAEFDDSVGSDVPISPGGIAGHRNPALDPSFWGQAMAGDIYLDDPNGEGYAADYGPSETMDEPEMYDDFGAGSKRTGHIDSMILGDRPATPENQTRSTGVAARRGASSPLSVTSLDFVSCSFPTKNLRLVQAGMGLPPAAHPVDPSLTYSSAGPVATTPRALMGKRVRPSQSTNSPHKRSTSQTDSFRELTAASEKSMLKDTDFLMTLPYAGSLVRGAVFPPGQPYVEVLSPSTYGMPARQTTVLQRESLEPLDAQKQKASAMSGQGMRRLLGGVRRALSTRGQPISSTNGNYINISPIGPRGATINRLPGTAIVPQARPRCNGVRSPVRIDLLGAKIAEDFRMALRENASAGTSKQDDDSVLNLPIQMLPEEKPSSPTPAATYSGSILPGFDGQGRDNYRPTRDTGITTGSKSILIFDDTLALDFPVMTGALPASGLTLEAFGADPTPPTTPPGQAVGTPRRSSYILGSRALHPRPRTEPLPPFVPDMDTLGGLSRSSVQGDDVMIPSSDLIDYLTGDAAFGHQPAGSVTSIPSVTSVQSVVSLDIGDEDSHEAEDKEADTFNTALSPVARVPPRWTRGHARQISSRSYVSSQSFGRQRFASLSGDKAARSTLLSFDATTYSEASIAESTETTGPRPLRVLRRRPGGDLRAVKNVGDLDTGLLRRSRSVGSLTAYTDSIRSSHMRSQAPDSANFIGVASQDFAHAPRDQPDRFSVGMLTEKKPKRQVSMFSTHSSKPMMRPSFEAEAQKLAQIPDEAEEDVGVEAALLKLEGRFEPKSLRLSIDLSPADESRLRRAVAPPLSGLMAPPAVAQETQMAYQMRHADVSDLDSEYATTEGRKSAAASPPPEVRPAVVPRRAEDLHSFLSESGESYSSVPLLDRGLTDDGRSRRAVTDEWGNRSVFDADDSSSTPTPTAAGGEPTGSRSYNASSYEMVCKTISLEKMRAGDTMPGSPSQRTELSSFLDDESDGASDLSSEMSADLDREDEVDMYGQVRQRLGRSDTVVSRLPAHALGDPELEPVRASQTDMRDGATRSRPPSPPMTLVQALRMSPQTAYASEMPEMPEQRPWSKKRPATAPDTAILRGFKSASHSSHQSQGPDLGLLEGGAISQSKAGGPSTETGRKLSVHLPFILAFESEMLAQQLTLIEKDALHEIDWKELIEMRWKDAENSNARSWVEFLRSTDARGVEVVIARFNIMVKWAISEVVLTQNEEERARCLIKFIHIAEHCRRYRNFATMSQITMALTSNEVNRLSRTWSLVPKRDESTLRDLEALVSPTRNFYSLRAEMEAVGIDNADAGCIPFVGIYTHDLLFNAQRPSEIAGSPTTAPLVNFERCRMAAGTVKTLLRLVEASALYSFQPIEGVTERCLWMSALSDEAIRKHSEALE</sequence>
<dbReference type="InterPro" id="IPR023578">
    <property type="entry name" value="Ras_GEF_dom_sf"/>
</dbReference>
<feature type="region of interest" description="Disordered" evidence="3">
    <location>
        <begin position="732"/>
        <end position="770"/>
    </location>
</feature>
<feature type="region of interest" description="Disordered" evidence="3">
    <location>
        <begin position="663"/>
        <end position="688"/>
    </location>
</feature>
<dbReference type="OrthoDB" id="10254377at2759"/>
<evidence type="ECO:0000259" key="5">
    <source>
        <dbReference type="PROSITE" id="PS50212"/>
    </source>
</evidence>
<keyword evidence="1 2" id="KW-0344">Guanine-nucleotide releasing factor</keyword>
<dbReference type="HOGENOM" id="CLU_001471_0_0_1"/>
<dbReference type="STRING" id="655863.F0X7J5"/>
<feature type="compositionally biased region" description="Basic and acidic residues" evidence="3">
    <location>
        <begin position="79"/>
        <end position="93"/>
    </location>
</feature>